<keyword evidence="1" id="KW-0812">Transmembrane</keyword>
<protein>
    <recommendedName>
        <fullName evidence="4">Ferric oxidoreductase domain-containing protein</fullName>
    </recommendedName>
</protein>
<feature type="transmembrane region" description="Helical" evidence="1">
    <location>
        <begin position="187"/>
        <end position="208"/>
    </location>
</feature>
<name>I4EEX7_9BACT</name>
<gene>
    <name evidence="2" type="ORF">NITHO_2070003</name>
</gene>
<evidence type="ECO:0000313" key="2">
    <source>
        <dbReference type="EMBL" id="CCF83239.1"/>
    </source>
</evidence>
<keyword evidence="1" id="KW-0472">Membrane</keyword>
<keyword evidence="1" id="KW-1133">Transmembrane helix</keyword>
<dbReference type="RefSeq" id="WP_008476205.1">
    <property type="nucleotide sequence ID" value="NZ_CAGS01000121.1"/>
</dbReference>
<evidence type="ECO:0000313" key="3">
    <source>
        <dbReference type="Proteomes" id="UP000004221"/>
    </source>
</evidence>
<organism evidence="2 3">
    <name type="scientific">Nitrolancea hollandica Lb</name>
    <dbReference type="NCBI Taxonomy" id="1129897"/>
    <lineage>
        <taxon>Bacteria</taxon>
        <taxon>Pseudomonadati</taxon>
        <taxon>Thermomicrobiota</taxon>
        <taxon>Thermomicrobia</taxon>
        <taxon>Sphaerobacterales</taxon>
        <taxon>Sphaerobacterineae</taxon>
        <taxon>Sphaerobacteraceae</taxon>
        <taxon>Nitrolancea</taxon>
    </lineage>
</organism>
<feature type="transmembrane region" description="Helical" evidence="1">
    <location>
        <begin position="21"/>
        <end position="42"/>
    </location>
</feature>
<feature type="transmembrane region" description="Helical" evidence="1">
    <location>
        <begin position="163"/>
        <end position="181"/>
    </location>
</feature>
<feature type="transmembrane region" description="Helical" evidence="1">
    <location>
        <begin position="91"/>
        <end position="109"/>
    </location>
</feature>
<dbReference type="AlphaFoldDB" id="I4EEX7"/>
<dbReference type="OrthoDB" id="6656329at2"/>
<dbReference type="Proteomes" id="UP000004221">
    <property type="component" value="Unassembled WGS sequence"/>
</dbReference>
<dbReference type="EMBL" id="CAGS01000121">
    <property type="protein sequence ID" value="CCF83239.1"/>
    <property type="molecule type" value="Genomic_DNA"/>
</dbReference>
<feature type="transmembrane region" description="Helical" evidence="1">
    <location>
        <begin position="129"/>
        <end position="151"/>
    </location>
</feature>
<accession>I4EEX7</accession>
<reference evidence="2 3" key="1">
    <citation type="journal article" date="2012" name="ISME J.">
        <title>Nitrification expanded: discovery, physiology and genomics of a nitrite-oxidizing bacterium from the phylum Chloroflexi.</title>
        <authorList>
            <person name="Sorokin D.Y."/>
            <person name="Lucker S."/>
            <person name="Vejmelkova D."/>
            <person name="Kostrikina N.A."/>
            <person name="Kleerebezem R."/>
            <person name="Rijpstra W.I."/>
            <person name="Damste J.S."/>
            <person name="Le Paslier D."/>
            <person name="Muyzer G."/>
            <person name="Wagner M."/>
            <person name="van Loosdrecht M.C."/>
            <person name="Daims H."/>
        </authorList>
    </citation>
    <scope>NUCLEOTIDE SEQUENCE [LARGE SCALE GENOMIC DNA]</scope>
    <source>
        <strain evidence="3">none</strain>
    </source>
</reference>
<sequence>MRPTLTSPEPETAEVAAPAGIAMVAAGMAGLIAGSALVGSSLSPFTWFLARASGFSLYLLFWLSVVSGLGLTTKLLDRAGRRPLTWLSHRFTTELAFVFLALHILALAFDPTTQLGAAGVLLPFQSDLRQPWTDIGILTAWGMAGLTLSFSARRFIGQRGWRLLHYGAFPLWMLGLIHGLGSGSDTIQPWAIAIYIGTAVVVLALSLYRLLRRHSRPRFAAAVPTRFRARKPVADAIVGD</sequence>
<proteinExistence type="predicted"/>
<comment type="caution">
    <text evidence="2">The sequence shown here is derived from an EMBL/GenBank/DDBJ whole genome shotgun (WGS) entry which is preliminary data.</text>
</comment>
<evidence type="ECO:0000256" key="1">
    <source>
        <dbReference type="SAM" id="Phobius"/>
    </source>
</evidence>
<evidence type="ECO:0008006" key="4">
    <source>
        <dbReference type="Google" id="ProtNLM"/>
    </source>
</evidence>
<keyword evidence="3" id="KW-1185">Reference proteome</keyword>
<feature type="transmembrane region" description="Helical" evidence="1">
    <location>
        <begin position="48"/>
        <end position="71"/>
    </location>
</feature>